<keyword evidence="2" id="KW-1133">Transmembrane helix</keyword>
<keyword evidence="2" id="KW-0812">Transmembrane</keyword>
<sequence length="257" mass="29298">MAPIKFEENMKETLEKRTMSPSPELWSKLADRLDEDEKKNRKPVYWWLGIAASVAVLIMLSIGFFNSNTEEIIDVLVEEEVPKQERIKETLNPVELIEDKALAGENLESPKIEKEVVVSSKKDKSERQNQLQKEITTTPIKSKDAVAQVDKSQQAPILNKEKLNFDKSEVDKAVAEVLKFKEDKNTVTDQQIDSLLKSAQRELFKDRIFKNSNNVVDADALLQDVEDDLGLSFRTKVYEALKDGYEKAKTAVANRNN</sequence>
<protein>
    <recommendedName>
        <fullName evidence="5">Anti-sigma factor</fullName>
    </recommendedName>
</protein>
<feature type="compositionally biased region" description="Basic and acidic residues" evidence="1">
    <location>
        <begin position="1"/>
        <end position="18"/>
    </location>
</feature>
<evidence type="ECO:0000256" key="1">
    <source>
        <dbReference type="SAM" id="MobiDB-lite"/>
    </source>
</evidence>
<evidence type="ECO:0000313" key="3">
    <source>
        <dbReference type="EMBL" id="MFC3877872.1"/>
    </source>
</evidence>
<feature type="region of interest" description="Disordered" evidence="1">
    <location>
        <begin position="1"/>
        <end position="21"/>
    </location>
</feature>
<organism evidence="3 4">
    <name type="scientific">Winogradskyella maritima</name>
    <dbReference type="NCBI Taxonomy" id="1517766"/>
    <lineage>
        <taxon>Bacteria</taxon>
        <taxon>Pseudomonadati</taxon>
        <taxon>Bacteroidota</taxon>
        <taxon>Flavobacteriia</taxon>
        <taxon>Flavobacteriales</taxon>
        <taxon>Flavobacteriaceae</taxon>
        <taxon>Winogradskyella</taxon>
    </lineage>
</organism>
<comment type="caution">
    <text evidence="3">The sequence shown here is derived from an EMBL/GenBank/DDBJ whole genome shotgun (WGS) entry which is preliminary data.</text>
</comment>
<proteinExistence type="predicted"/>
<keyword evidence="2" id="KW-0472">Membrane</keyword>
<dbReference type="EMBL" id="JBHSAT010000021">
    <property type="protein sequence ID" value="MFC3877872.1"/>
    <property type="molecule type" value="Genomic_DNA"/>
</dbReference>
<feature type="transmembrane region" description="Helical" evidence="2">
    <location>
        <begin position="44"/>
        <end position="65"/>
    </location>
</feature>
<dbReference type="Proteomes" id="UP001595812">
    <property type="component" value="Unassembled WGS sequence"/>
</dbReference>
<evidence type="ECO:0000256" key="2">
    <source>
        <dbReference type="SAM" id="Phobius"/>
    </source>
</evidence>
<dbReference type="RefSeq" id="WP_386101125.1">
    <property type="nucleotide sequence ID" value="NZ_JBHSAT010000021.1"/>
</dbReference>
<evidence type="ECO:0000313" key="4">
    <source>
        <dbReference type="Proteomes" id="UP001595812"/>
    </source>
</evidence>
<gene>
    <name evidence="3" type="ORF">ACFOSX_11605</name>
</gene>
<name>A0ABV8AMC5_9FLAO</name>
<accession>A0ABV8AMC5</accession>
<evidence type="ECO:0008006" key="5">
    <source>
        <dbReference type="Google" id="ProtNLM"/>
    </source>
</evidence>
<keyword evidence="4" id="KW-1185">Reference proteome</keyword>
<reference evidence="4" key="1">
    <citation type="journal article" date="2019" name="Int. J. Syst. Evol. Microbiol.">
        <title>The Global Catalogue of Microorganisms (GCM) 10K type strain sequencing project: providing services to taxonomists for standard genome sequencing and annotation.</title>
        <authorList>
            <consortium name="The Broad Institute Genomics Platform"/>
            <consortium name="The Broad Institute Genome Sequencing Center for Infectious Disease"/>
            <person name="Wu L."/>
            <person name="Ma J."/>
        </authorList>
    </citation>
    <scope>NUCLEOTIDE SEQUENCE [LARGE SCALE GENOMIC DNA]</scope>
    <source>
        <strain evidence="4">CECT 8979</strain>
    </source>
</reference>